<dbReference type="SUPFAM" id="SSF52518">
    <property type="entry name" value="Thiamin diphosphate-binding fold (THDP-binding)"/>
    <property type="match status" value="1"/>
</dbReference>
<dbReference type="RefSeq" id="WP_143526496.1">
    <property type="nucleotide sequence ID" value="NZ_AP019791.1"/>
</dbReference>
<dbReference type="GO" id="GO:0006979">
    <property type="term" value="P:response to oxidative stress"/>
    <property type="evidence" value="ECO:0007669"/>
    <property type="project" value="TreeGrafter"/>
</dbReference>
<evidence type="ECO:0000259" key="2">
    <source>
        <dbReference type="Pfam" id="PF01855"/>
    </source>
</evidence>
<dbReference type="FunFam" id="3.40.50.920:FF:000010">
    <property type="entry name" value="Pyruvate ferredoxin oxidoreductase, alpha subunit"/>
    <property type="match status" value="1"/>
</dbReference>
<feature type="domain" description="Pyruvate flavodoxin/ferredoxin oxidoreductase pyrimidine binding" evidence="2">
    <location>
        <begin position="24"/>
        <end position="247"/>
    </location>
</feature>
<dbReference type="SUPFAM" id="SSF52922">
    <property type="entry name" value="TK C-terminal domain-like"/>
    <property type="match status" value="1"/>
</dbReference>
<dbReference type="InterPro" id="IPR009014">
    <property type="entry name" value="Transketo_C/PFOR_II"/>
</dbReference>
<keyword evidence="5" id="KW-1185">Reference proteome</keyword>
<dbReference type="CDD" id="cd07034">
    <property type="entry name" value="TPP_PYR_PFOR_IOR-alpha_like"/>
    <property type="match status" value="1"/>
</dbReference>
<dbReference type="EMBL" id="AP019791">
    <property type="protein sequence ID" value="BBL78343.1"/>
    <property type="molecule type" value="Genomic_DNA"/>
</dbReference>
<dbReference type="OrthoDB" id="9794954at2"/>
<dbReference type="InterPro" id="IPR002880">
    <property type="entry name" value="Pyrv_Fd/Flavodoxin_OxRdtase_N"/>
</dbReference>
<gene>
    <name evidence="4" type="ORF">RxyAA322_01970</name>
</gene>
<keyword evidence="1" id="KW-0560">Oxidoreductase</keyword>
<dbReference type="GO" id="GO:0019752">
    <property type="term" value="P:carboxylic acid metabolic process"/>
    <property type="evidence" value="ECO:0007669"/>
    <property type="project" value="UniProtKB-ARBA"/>
</dbReference>
<dbReference type="Gene3D" id="3.40.50.970">
    <property type="match status" value="1"/>
</dbReference>
<proteinExistence type="predicted"/>
<name>A0A510HI53_9ACTN</name>
<dbReference type="Gene3D" id="3.40.50.920">
    <property type="match status" value="1"/>
</dbReference>
<dbReference type="InterPro" id="IPR050722">
    <property type="entry name" value="Pyruvate:ferred/Flavod_OxRd"/>
</dbReference>
<evidence type="ECO:0000256" key="1">
    <source>
        <dbReference type="ARBA" id="ARBA00023002"/>
    </source>
</evidence>
<dbReference type="InterPro" id="IPR033412">
    <property type="entry name" value="PFOR_II"/>
</dbReference>
<dbReference type="GO" id="GO:0016903">
    <property type="term" value="F:oxidoreductase activity, acting on the aldehyde or oxo group of donors"/>
    <property type="evidence" value="ECO:0007669"/>
    <property type="project" value="UniProtKB-ARBA"/>
</dbReference>
<dbReference type="InterPro" id="IPR029061">
    <property type="entry name" value="THDP-binding"/>
</dbReference>
<dbReference type="PANTHER" id="PTHR32154:SF30">
    <property type="entry name" value="2-OXOACID OXIDOREDUCTASE (FERREDOXIN)"/>
    <property type="match status" value="1"/>
</dbReference>
<dbReference type="FunFam" id="3.40.50.970:FF:000012">
    <property type="entry name" value="Pyruvate:ferredoxin (Flavodoxin) oxidoreductase"/>
    <property type="match status" value="1"/>
</dbReference>
<dbReference type="Pfam" id="PF17147">
    <property type="entry name" value="PFOR_II"/>
    <property type="match status" value="1"/>
</dbReference>
<evidence type="ECO:0000313" key="4">
    <source>
        <dbReference type="EMBL" id="BBL78343.1"/>
    </source>
</evidence>
<sequence>MTIEKPVGRQTEKLTTGTQAVAQAVKLADVDVTAAYPIRPYDGVMQAVAKLIADGELDCEFIVAEGEHSQFEICKHASAVGSRVFVGSSGVGWMYAMESLCVTPSLRLPVVAMIGNRALDDPGAFGVEHNDAMAVRDLGWLLFWVEDAQECFDATLMAYRVGEDPRVSLPVGLGVDGAFITHSQTLIKIPDQETVNEFLPPYDLGDRLLHPDNPISIAPQANEDWVMEIRKQTDAAARRVKDVIREAHQDFRRLFGRGGDNPFFEEYMTEDAEYVLFGMGSLGLPAKVMVRRLRERGEKVGFVRLKWFRPFPAEELAESLGRFRAVGVIDRDYSYGSPQQGGVLFTDLRAALYDAERRPKIVNFIGGLGGRELTPEMMDEMADLTKRAGRGEEVPAVSWIGVRE</sequence>
<dbReference type="Pfam" id="PF01855">
    <property type="entry name" value="POR_N"/>
    <property type="match status" value="1"/>
</dbReference>
<protein>
    <submittedName>
        <fullName evidence="4">Oxalate oxidoreductase subunit alpha</fullName>
    </submittedName>
</protein>
<evidence type="ECO:0000313" key="5">
    <source>
        <dbReference type="Proteomes" id="UP000318065"/>
    </source>
</evidence>
<reference evidence="4" key="1">
    <citation type="journal article" date="2019" name="Microbiol. Resour. Announc.">
        <title>Complete Genome Sequence of Rubrobacter xylanophilus Strain AA3-22, Isolated from Arima Onsen in Japan.</title>
        <authorList>
            <person name="Tomariguchi N."/>
            <person name="Miyazaki K."/>
        </authorList>
    </citation>
    <scope>NUCLEOTIDE SEQUENCE [LARGE SCALE GENOMIC DNA]</scope>
    <source>
        <strain evidence="4">AA3-22</strain>
    </source>
</reference>
<evidence type="ECO:0000259" key="3">
    <source>
        <dbReference type="Pfam" id="PF17147"/>
    </source>
</evidence>
<accession>A0A510HI53</accession>
<dbReference type="AlphaFoldDB" id="A0A510HI53"/>
<feature type="domain" description="Pyruvate:ferredoxin oxidoreductase core" evidence="3">
    <location>
        <begin position="272"/>
        <end position="376"/>
    </location>
</feature>
<dbReference type="Proteomes" id="UP000318065">
    <property type="component" value="Chromosome"/>
</dbReference>
<dbReference type="GO" id="GO:0000287">
    <property type="term" value="F:magnesium ion binding"/>
    <property type="evidence" value="ECO:0007669"/>
    <property type="project" value="UniProtKB-ARBA"/>
</dbReference>
<dbReference type="PANTHER" id="PTHR32154">
    <property type="entry name" value="PYRUVATE-FLAVODOXIN OXIDOREDUCTASE-RELATED"/>
    <property type="match status" value="1"/>
</dbReference>
<organism evidence="4 5">
    <name type="scientific">Rubrobacter xylanophilus</name>
    <dbReference type="NCBI Taxonomy" id="49319"/>
    <lineage>
        <taxon>Bacteria</taxon>
        <taxon>Bacillati</taxon>
        <taxon>Actinomycetota</taxon>
        <taxon>Rubrobacteria</taxon>
        <taxon>Rubrobacterales</taxon>
        <taxon>Rubrobacteraceae</taxon>
        <taxon>Rubrobacter</taxon>
    </lineage>
</organism>